<dbReference type="AlphaFoldDB" id="A0A443SQ53"/>
<dbReference type="InterPro" id="IPR032498">
    <property type="entry name" value="PI3K_P85_iSH2"/>
</dbReference>
<dbReference type="Proteomes" id="UP000288716">
    <property type="component" value="Unassembled WGS sequence"/>
</dbReference>
<dbReference type="GO" id="GO:0005942">
    <property type="term" value="C:phosphatidylinositol 3-kinase complex"/>
    <property type="evidence" value="ECO:0007669"/>
    <property type="project" value="TreeGrafter"/>
</dbReference>
<dbReference type="GO" id="GO:0046854">
    <property type="term" value="P:phosphatidylinositol phosphate biosynthetic process"/>
    <property type="evidence" value="ECO:0007669"/>
    <property type="project" value="TreeGrafter"/>
</dbReference>
<sequence length="423" mass="48969">MHLKDVEWYWGDISREEANKKMKDSPDGTFLVRDASNKGMGEYTLTLRKGGSNKLIKIMHKDSKYGFSEPLEFFSVVDLIDFYRSESLARYNPALDIKLLYPVSRISHSECEEAEVNDIDQLTKKFIAINRECIQKSKKYEEFYENYNTSLQELQMRKQALESFKETINILEDHISLNQTLQRDVTTHELKEMLEHYSCLQSKLAIVEEKKSQMAKDVKRLTSLNRSWDREMNTIKPEMIQLGKQRDQLQMLLLNKGMQKEKIDLLLQQEFSESELRSPSSQLNSGYAATSGDNTDNYITLEPRVPPVNKEDHDESLWFVAGCSRDDAQDLLRGKPNGTFLIRNSRTGQYALSIVAEDKVCHCLIHKTEKGYGFADPYFTHPTLKSLVVYYSRSSLEEHNSSLRTTLAYPVFANMNIRNESES</sequence>
<dbReference type="InterPro" id="IPR000980">
    <property type="entry name" value="SH2"/>
</dbReference>
<gene>
    <name evidence="4" type="ORF">B4U80_08393</name>
</gene>
<keyword evidence="5" id="KW-1185">Reference proteome</keyword>
<dbReference type="SMART" id="SM00252">
    <property type="entry name" value="SH2"/>
    <property type="match status" value="2"/>
</dbReference>
<proteinExistence type="predicted"/>
<evidence type="ECO:0000313" key="4">
    <source>
        <dbReference type="EMBL" id="RWS29649.1"/>
    </source>
</evidence>
<dbReference type="PRINTS" id="PR00678">
    <property type="entry name" value="PI3KINASEP85"/>
</dbReference>
<protein>
    <submittedName>
        <fullName evidence="4">Phosphatidylinositol 3-kinase regulatory subunit alpha-like isoform X2</fullName>
    </submittedName>
</protein>
<feature type="domain" description="SH2" evidence="3">
    <location>
        <begin position="8"/>
        <end position="103"/>
    </location>
</feature>
<dbReference type="Pfam" id="PF00017">
    <property type="entry name" value="SH2"/>
    <property type="match status" value="2"/>
</dbReference>
<dbReference type="SUPFAM" id="SSF55550">
    <property type="entry name" value="SH2 domain"/>
    <property type="match status" value="2"/>
</dbReference>
<dbReference type="PANTHER" id="PTHR10155:SF10">
    <property type="entry name" value="PI3K21B, ISOFORM B"/>
    <property type="match status" value="1"/>
</dbReference>
<dbReference type="PRINTS" id="PR00401">
    <property type="entry name" value="SH2DOMAIN"/>
</dbReference>
<dbReference type="PROSITE" id="PS50001">
    <property type="entry name" value="SH2"/>
    <property type="match status" value="2"/>
</dbReference>
<dbReference type="CDD" id="cd09942">
    <property type="entry name" value="SH2_nSH2_p85_like"/>
    <property type="match status" value="1"/>
</dbReference>
<evidence type="ECO:0000256" key="2">
    <source>
        <dbReference type="PROSITE-ProRule" id="PRU00191"/>
    </source>
</evidence>
<name>A0A443SQ53_9ACAR</name>
<dbReference type="EMBL" id="NCKV01000821">
    <property type="protein sequence ID" value="RWS29649.1"/>
    <property type="molecule type" value="Genomic_DNA"/>
</dbReference>
<organism evidence="4 5">
    <name type="scientific">Leptotrombidium deliense</name>
    <dbReference type="NCBI Taxonomy" id="299467"/>
    <lineage>
        <taxon>Eukaryota</taxon>
        <taxon>Metazoa</taxon>
        <taxon>Ecdysozoa</taxon>
        <taxon>Arthropoda</taxon>
        <taxon>Chelicerata</taxon>
        <taxon>Arachnida</taxon>
        <taxon>Acari</taxon>
        <taxon>Acariformes</taxon>
        <taxon>Trombidiformes</taxon>
        <taxon>Prostigmata</taxon>
        <taxon>Anystina</taxon>
        <taxon>Parasitengona</taxon>
        <taxon>Trombiculoidea</taxon>
        <taxon>Trombiculidae</taxon>
        <taxon>Leptotrombidium</taxon>
    </lineage>
</organism>
<evidence type="ECO:0000256" key="1">
    <source>
        <dbReference type="ARBA" id="ARBA00022999"/>
    </source>
</evidence>
<reference evidence="4 5" key="1">
    <citation type="journal article" date="2018" name="Gigascience">
        <title>Genomes of trombidid mites reveal novel predicted allergens and laterally-transferred genes associated with secondary metabolism.</title>
        <authorList>
            <person name="Dong X."/>
            <person name="Chaisiri K."/>
            <person name="Xia D."/>
            <person name="Armstrong S.D."/>
            <person name="Fang Y."/>
            <person name="Donnelly M.J."/>
            <person name="Kadowaki T."/>
            <person name="McGarry J.W."/>
            <person name="Darby A.C."/>
            <person name="Makepeace B.L."/>
        </authorList>
    </citation>
    <scope>NUCLEOTIDE SEQUENCE [LARGE SCALE GENOMIC DNA]</scope>
    <source>
        <strain evidence="4">UoL-UT</strain>
    </source>
</reference>
<dbReference type="GO" id="GO:0008286">
    <property type="term" value="P:insulin receptor signaling pathway"/>
    <property type="evidence" value="ECO:0007669"/>
    <property type="project" value="TreeGrafter"/>
</dbReference>
<dbReference type="InterPro" id="IPR035022">
    <property type="entry name" value="PI3kinase_P85_nSH2"/>
</dbReference>
<feature type="domain" description="SH2" evidence="3">
    <location>
        <begin position="318"/>
        <end position="411"/>
    </location>
</feature>
<evidence type="ECO:0000313" key="5">
    <source>
        <dbReference type="Proteomes" id="UP000288716"/>
    </source>
</evidence>
<dbReference type="FunFam" id="3.30.505.10:FF:000100">
    <property type="entry name" value="phosphatidylinositol 3-kinase regulatory subunit gamma"/>
    <property type="match status" value="1"/>
</dbReference>
<keyword evidence="1 2" id="KW-0727">SH2 domain</keyword>
<dbReference type="FunFam" id="3.30.505.10:FF:000014">
    <property type="entry name" value="Phosphatidylinositol 3-kinase regulatory subunit alpha"/>
    <property type="match status" value="1"/>
</dbReference>
<dbReference type="Gene3D" id="1.10.287.1490">
    <property type="match status" value="1"/>
</dbReference>
<dbReference type="Gene3D" id="3.30.505.10">
    <property type="entry name" value="SH2 domain"/>
    <property type="match status" value="2"/>
</dbReference>
<dbReference type="Pfam" id="PF16454">
    <property type="entry name" value="PI3K_P85_iSH2"/>
    <property type="match status" value="1"/>
</dbReference>
<dbReference type="OrthoDB" id="3175255at2759"/>
<dbReference type="InterPro" id="IPR036860">
    <property type="entry name" value="SH2_dom_sf"/>
</dbReference>
<dbReference type="PANTHER" id="PTHR10155">
    <property type="entry name" value="PHOSPHATIDYLINOSITOL 3-KINASE REGULATORY SUBUNIT"/>
    <property type="match status" value="1"/>
</dbReference>
<dbReference type="STRING" id="299467.A0A443SQ53"/>
<dbReference type="VEuPathDB" id="VectorBase:LDEU002391"/>
<comment type="caution">
    <text evidence="4">The sequence shown here is derived from an EMBL/GenBank/DDBJ whole genome shotgun (WGS) entry which is preliminary data.</text>
</comment>
<accession>A0A443SQ53</accession>
<dbReference type="GO" id="GO:0046935">
    <property type="term" value="F:1-phosphatidylinositol-3-kinase regulator activity"/>
    <property type="evidence" value="ECO:0007669"/>
    <property type="project" value="TreeGrafter"/>
</dbReference>
<evidence type="ECO:0000259" key="3">
    <source>
        <dbReference type="PROSITE" id="PS50001"/>
    </source>
</evidence>